<evidence type="ECO:0000313" key="3">
    <source>
        <dbReference type="Proteomes" id="UP000007963"/>
    </source>
</evidence>
<evidence type="ECO:0000313" key="2">
    <source>
        <dbReference type="EMBL" id="EAU31636.1"/>
    </source>
</evidence>
<dbReference type="RefSeq" id="XP_001217602.1">
    <property type="nucleotide sequence ID" value="XM_001217601.1"/>
</dbReference>
<protein>
    <submittedName>
        <fullName evidence="2">Uncharacterized protein</fullName>
    </submittedName>
</protein>
<dbReference type="OrthoDB" id="4505768at2759"/>
<feature type="region of interest" description="Disordered" evidence="1">
    <location>
        <begin position="28"/>
        <end position="59"/>
    </location>
</feature>
<organism evidence="2 3">
    <name type="scientific">Aspergillus terreus (strain NIH 2624 / FGSC A1156)</name>
    <dbReference type="NCBI Taxonomy" id="341663"/>
    <lineage>
        <taxon>Eukaryota</taxon>
        <taxon>Fungi</taxon>
        <taxon>Dikarya</taxon>
        <taxon>Ascomycota</taxon>
        <taxon>Pezizomycotina</taxon>
        <taxon>Eurotiomycetes</taxon>
        <taxon>Eurotiomycetidae</taxon>
        <taxon>Eurotiales</taxon>
        <taxon>Aspergillaceae</taxon>
        <taxon>Aspergillus</taxon>
        <taxon>Aspergillus subgen. Circumdati</taxon>
    </lineage>
</organism>
<proteinExistence type="predicted"/>
<evidence type="ECO:0000256" key="1">
    <source>
        <dbReference type="SAM" id="MobiDB-lite"/>
    </source>
</evidence>
<accession>Q0CCX1</accession>
<gene>
    <name evidence="2" type="ORF">ATEG_08463</name>
</gene>
<dbReference type="GeneID" id="4353201"/>
<reference evidence="3" key="1">
    <citation type="submission" date="2005-09" db="EMBL/GenBank/DDBJ databases">
        <title>Annotation of the Aspergillus terreus NIH2624 genome.</title>
        <authorList>
            <person name="Birren B.W."/>
            <person name="Lander E.S."/>
            <person name="Galagan J.E."/>
            <person name="Nusbaum C."/>
            <person name="Devon K."/>
            <person name="Henn M."/>
            <person name="Ma L.-J."/>
            <person name="Jaffe D.B."/>
            <person name="Butler J."/>
            <person name="Alvarez P."/>
            <person name="Gnerre S."/>
            <person name="Grabherr M."/>
            <person name="Kleber M."/>
            <person name="Mauceli E.W."/>
            <person name="Brockman W."/>
            <person name="Rounsley S."/>
            <person name="Young S.K."/>
            <person name="LaButti K."/>
            <person name="Pushparaj V."/>
            <person name="DeCaprio D."/>
            <person name="Crawford M."/>
            <person name="Koehrsen M."/>
            <person name="Engels R."/>
            <person name="Montgomery P."/>
            <person name="Pearson M."/>
            <person name="Howarth C."/>
            <person name="Larson L."/>
            <person name="Luoma S."/>
            <person name="White J."/>
            <person name="Alvarado L."/>
            <person name="Kodira C.D."/>
            <person name="Zeng Q."/>
            <person name="Oleary S."/>
            <person name="Yandava C."/>
            <person name="Denning D.W."/>
            <person name="Nierman W.C."/>
            <person name="Milne T."/>
            <person name="Madden K."/>
        </authorList>
    </citation>
    <scope>NUCLEOTIDE SEQUENCE [LARGE SCALE GENOMIC DNA]</scope>
    <source>
        <strain evidence="3">NIH 2624 / FGSC A1156</strain>
    </source>
</reference>
<dbReference type="AlphaFoldDB" id="Q0CCX1"/>
<name>Q0CCX1_ASPTN</name>
<dbReference type="Proteomes" id="UP000007963">
    <property type="component" value="Unassembled WGS sequence"/>
</dbReference>
<dbReference type="HOGENOM" id="CLU_1712888_0_0_1"/>
<dbReference type="EMBL" id="CH476605">
    <property type="protein sequence ID" value="EAU31636.1"/>
    <property type="molecule type" value="Genomic_DNA"/>
</dbReference>
<dbReference type="STRING" id="341663.Q0CCX1"/>
<dbReference type="VEuPathDB" id="FungiDB:ATEG_08463"/>
<sequence length="153" mass="17019">MADMLFERIPRLQVMICRQCRYGVWRRGGATSQATSPARPPDRPLMPPRPGDLPLSRRQHEVHAEALAGGPPVVLVLRARPGPQSQQAAREAELQRSDEVVSYQQLFPSRAGSHYIHIRFPHGRALLPPPPDQAQQAVDAVVEAWEQAEAASR</sequence>